<evidence type="ECO:0000256" key="2">
    <source>
        <dbReference type="SAM" id="Phobius"/>
    </source>
</evidence>
<dbReference type="Proteomes" id="UP000316706">
    <property type="component" value="Unassembled WGS sequence"/>
</dbReference>
<evidence type="ECO:0000313" key="5">
    <source>
        <dbReference type="Proteomes" id="UP000316706"/>
    </source>
</evidence>
<dbReference type="RefSeq" id="WP_141973435.1">
    <property type="nucleotide sequence ID" value="NZ_VFPO01000001.1"/>
</dbReference>
<keyword evidence="2" id="KW-1133">Transmembrane helix</keyword>
<name>A0A543IMQ2_9ACTN</name>
<evidence type="ECO:0000256" key="3">
    <source>
        <dbReference type="SAM" id="SignalP"/>
    </source>
</evidence>
<feature type="signal peptide" evidence="3">
    <location>
        <begin position="1"/>
        <end position="22"/>
    </location>
</feature>
<protein>
    <recommendedName>
        <fullName evidence="6">MYXO-CTERM domain-containing protein</fullName>
    </recommendedName>
</protein>
<comment type="caution">
    <text evidence="4">The sequence shown here is derived from an EMBL/GenBank/DDBJ whole genome shotgun (WGS) entry which is preliminary data.</text>
</comment>
<keyword evidence="2" id="KW-0812">Transmembrane</keyword>
<feature type="chain" id="PRO_5038443459" description="MYXO-CTERM domain-containing protein" evidence="3">
    <location>
        <begin position="23"/>
        <end position="152"/>
    </location>
</feature>
<evidence type="ECO:0000256" key="1">
    <source>
        <dbReference type="SAM" id="MobiDB-lite"/>
    </source>
</evidence>
<evidence type="ECO:0000313" key="4">
    <source>
        <dbReference type="EMBL" id="TQM71874.1"/>
    </source>
</evidence>
<dbReference type="EMBL" id="VFPO01000001">
    <property type="protein sequence ID" value="TQM71874.1"/>
    <property type="molecule type" value="Genomic_DNA"/>
</dbReference>
<evidence type="ECO:0008006" key="6">
    <source>
        <dbReference type="Google" id="ProtNLM"/>
    </source>
</evidence>
<keyword evidence="2" id="KW-0472">Membrane</keyword>
<feature type="region of interest" description="Disordered" evidence="1">
    <location>
        <begin position="71"/>
        <end position="125"/>
    </location>
</feature>
<gene>
    <name evidence="4" type="ORF">FHX41_5653</name>
</gene>
<accession>A0A543IMQ2</accession>
<reference evidence="4 5" key="1">
    <citation type="submission" date="2019-06" db="EMBL/GenBank/DDBJ databases">
        <title>Sequencing the genomes of 1000 actinobacteria strains.</title>
        <authorList>
            <person name="Klenk H.-P."/>
        </authorList>
    </citation>
    <scope>NUCLEOTIDE SEQUENCE [LARGE SCALE GENOMIC DNA]</scope>
    <source>
        <strain evidence="4 5">DSM 45043</strain>
    </source>
</reference>
<keyword evidence="5" id="KW-1185">Reference proteome</keyword>
<sequence length="152" mass="14908">MAKGLLRAAAPAAGIVALGAVAAPPRTAVADGADLGGIWPGLPVSLPVDGCPGEPCDDPLRTRDVPAWAVPSAGLGGGPVSHEQVSVSEAEGPPAHGTAAREAPSESRAMTDISAGRRPPADDDAGAAWTFAAAGLLALAAGVLRAVRRSGR</sequence>
<keyword evidence="3" id="KW-0732">Signal</keyword>
<organism evidence="4 5">
    <name type="scientific">Actinomadura hallensis</name>
    <dbReference type="NCBI Taxonomy" id="337895"/>
    <lineage>
        <taxon>Bacteria</taxon>
        <taxon>Bacillati</taxon>
        <taxon>Actinomycetota</taxon>
        <taxon>Actinomycetes</taxon>
        <taxon>Streptosporangiales</taxon>
        <taxon>Thermomonosporaceae</taxon>
        <taxon>Actinomadura</taxon>
    </lineage>
</organism>
<dbReference type="AlphaFoldDB" id="A0A543IMQ2"/>
<proteinExistence type="predicted"/>
<feature type="transmembrane region" description="Helical" evidence="2">
    <location>
        <begin position="127"/>
        <end position="147"/>
    </location>
</feature>